<dbReference type="Proteomes" id="UP000008021">
    <property type="component" value="Chromosome 1"/>
</dbReference>
<protein>
    <submittedName>
        <fullName evidence="2">Uncharacterized protein</fullName>
    </submittedName>
</protein>
<organism evidence="2">
    <name type="scientific">Oryza meridionalis</name>
    <dbReference type="NCBI Taxonomy" id="40149"/>
    <lineage>
        <taxon>Eukaryota</taxon>
        <taxon>Viridiplantae</taxon>
        <taxon>Streptophyta</taxon>
        <taxon>Embryophyta</taxon>
        <taxon>Tracheophyta</taxon>
        <taxon>Spermatophyta</taxon>
        <taxon>Magnoliopsida</taxon>
        <taxon>Liliopsida</taxon>
        <taxon>Poales</taxon>
        <taxon>Poaceae</taxon>
        <taxon>BOP clade</taxon>
        <taxon>Oryzoideae</taxon>
        <taxon>Oryzeae</taxon>
        <taxon>Oryzinae</taxon>
        <taxon>Oryza</taxon>
    </lineage>
</organism>
<accession>A0A0E0C2F9</accession>
<reference evidence="2" key="1">
    <citation type="submission" date="2015-04" db="UniProtKB">
        <authorList>
            <consortium name="EnsemblPlants"/>
        </authorList>
    </citation>
    <scope>IDENTIFICATION</scope>
</reference>
<keyword evidence="3" id="KW-1185">Reference proteome</keyword>
<dbReference type="EnsemblPlants" id="OMERI01G15490.1">
    <property type="protein sequence ID" value="OMERI01G15490.1"/>
    <property type="gene ID" value="OMERI01G15490"/>
</dbReference>
<feature type="region of interest" description="Disordered" evidence="1">
    <location>
        <begin position="145"/>
        <end position="174"/>
    </location>
</feature>
<dbReference type="AlphaFoldDB" id="A0A0E0C2F9"/>
<dbReference type="HOGENOM" id="CLU_1542493_0_0_1"/>
<evidence type="ECO:0000313" key="2">
    <source>
        <dbReference type="EnsemblPlants" id="OMERI01G15490.1"/>
    </source>
</evidence>
<sequence length="174" mass="18925">MEKNRWYDVGETMSARIHFTGSNPEFQPYHSRRLFRPLPRAVSFPSSSPPSFLVSYSDGNGGSRALPHGRGASVWAWCRPDSLPPVIPSEATPLLPPILSCPSCFSSSTKTQIQSPALYPHFNLISSRRDGPQSGFVAVVFHLPPPPPSPLSSPQLGTEEMRKEGGAENGNKAV</sequence>
<evidence type="ECO:0000313" key="3">
    <source>
        <dbReference type="Proteomes" id="UP000008021"/>
    </source>
</evidence>
<dbReference type="Gramene" id="OMERI01G15490.1">
    <property type="protein sequence ID" value="OMERI01G15490.1"/>
    <property type="gene ID" value="OMERI01G15490"/>
</dbReference>
<evidence type="ECO:0000256" key="1">
    <source>
        <dbReference type="SAM" id="MobiDB-lite"/>
    </source>
</evidence>
<proteinExistence type="predicted"/>
<name>A0A0E0C2F9_9ORYZ</name>
<reference evidence="2" key="2">
    <citation type="submission" date="2018-05" db="EMBL/GenBank/DDBJ databases">
        <title>OmerRS3 (Oryza meridionalis Reference Sequence Version 3).</title>
        <authorList>
            <person name="Zhang J."/>
            <person name="Kudrna D."/>
            <person name="Lee S."/>
            <person name="Talag J."/>
            <person name="Welchert J."/>
            <person name="Wing R.A."/>
        </authorList>
    </citation>
    <scope>NUCLEOTIDE SEQUENCE [LARGE SCALE GENOMIC DNA]</scope>
    <source>
        <strain evidence="2">cv. OR44</strain>
    </source>
</reference>